<gene>
    <name evidence="1" type="ORF">V8G54_019049</name>
</gene>
<evidence type="ECO:0000313" key="2">
    <source>
        <dbReference type="Proteomes" id="UP001374535"/>
    </source>
</evidence>
<organism evidence="1 2">
    <name type="scientific">Vigna mungo</name>
    <name type="common">Black gram</name>
    <name type="synonym">Phaseolus mungo</name>
    <dbReference type="NCBI Taxonomy" id="3915"/>
    <lineage>
        <taxon>Eukaryota</taxon>
        <taxon>Viridiplantae</taxon>
        <taxon>Streptophyta</taxon>
        <taxon>Embryophyta</taxon>
        <taxon>Tracheophyta</taxon>
        <taxon>Spermatophyta</taxon>
        <taxon>Magnoliopsida</taxon>
        <taxon>eudicotyledons</taxon>
        <taxon>Gunneridae</taxon>
        <taxon>Pentapetalae</taxon>
        <taxon>rosids</taxon>
        <taxon>fabids</taxon>
        <taxon>Fabales</taxon>
        <taxon>Fabaceae</taxon>
        <taxon>Papilionoideae</taxon>
        <taxon>50 kb inversion clade</taxon>
        <taxon>NPAAA clade</taxon>
        <taxon>indigoferoid/millettioid clade</taxon>
        <taxon>Phaseoleae</taxon>
        <taxon>Vigna</taxon>
    </lineage>
</organism>
<reference evidence="1 2" key="1">
    <citation type="journal article" date="2023" name="Life. Sci Alliance">
        <title>Evolutionary insights into 3D genome organization and epigenetic landscape of Vigna mungo.</title>
        <authorList>
            <person name="Junaid A."/>
            <person name="Singh B."/>
            <person name="Bhatia S."/>
        </authorList>
    </citation>
    <scope>NUCLEOTIDE SEQUENCE [LARGE SCALE GENOMIC DNA]</scope>
    <source>
        <strain evidence="1">Urdbean</strain>
    </source>
</reference>
<name>A0AAQ3RUK0_VIGMU</name>
<sequence>MKKLNNKIFLVENNDKNGIFSFEFQQKIVKSRMITVKNICVLWREYSVLPCVSVLLLFEVSLHYGERIEASSYLKISAIIKVMAGRTLTVADANVVEVFFI</sequence>
<accession>A0AAQ3RUK0</accession>
<keyword evidence="2" id="KW-1185">Reference proteome</keyword>
<proteinExistence type="predicted"/>
<protein>
    <submittedName>
        <fullName evidence="1">Uncharacterized protein</fullName>
    </submittedName>
</protein>
<dbReference type="EMBL" id="CP144695">
    <property type="protein sequence ID" value="WVZ05703.1"/>
    <property type="molecule type" value="Genomic_DNA"/>
</dbReference>
<dbReference type="Proteomes" id="UP001374535">
    <property type="component" value="Chromosome 6"/>
</dbReference>
<feature type="non-terminal residue" evidence="1">
    <location>
        <position position="101"/>
    </location>
</feature>
<dbReference type="AlphaFoldDB" id="A0AAQ3RUK0"/>
<evidence type="ECO:0000313" key="1">
    <source>
        <dbReference type="EMBL" id="WVZ05703.1"/>
    </source>
</evidence>